<reference evidence="3" key="1">
    <citation type="submission" date="2017-01" db="EMBL/GenBank/DDBJ databases">
        <authorList>
            <person name="Varghese N."/>
            <person name="Submissions S."/>
        </authorList>
    </citation>
    <scope>NUCLEOTIDE SEQUENCE [LARGE SCALE GENOMIC DNA]</scope>
    <source>
        <strain evidence="3">DSM 21054</strain>
    </source>
</reference>
<dbReference type="InterPro" id="IPR011042">
    <property type="entry name" value="6-blade_b-propeller_TolB-like"/>
</dbReference>
<dbReference type="SUPFAM" id="SSF81296">
    <property type="entry name" value="E set domains"/>
    <property type="match status" value="5"/>
</dbReference>
<dbReference type="Gene3D" id="2.120.10.30">
    <property type="entry name" value="TolB, C-terminal domain"/>
    <property type="match status" value="2"/>
</dbReference>
<dbReference type="PROSITE" id="PS51257">
    <property type="entry name" value="PROKAR_LIPOPROTEIN"/>
    <property type="match status" value="1"/>
</dbReference>
<dbReference type="Proteomes" id="UP000186917">
    <property type="component" value="Unassembled WGS sequence"/>
</dbReference>
<dbReference type="Gene3D" id="2.60.40.10">
    <property type="entry name" value="Immunoglobulins"/>
    <property type="match status" value="5"/>
</dbReference>
<dbReference type="PANTHER" id="PTHR13833:SF71">
    <property type="entry name" value="NHL DOMAIN-CONTAINING PROTEIN"/>
    <property type="match status" value="1"/>
</dbReference>
<feature type="domain" description="IPT/TIG" evidence="1">
    <location>
        <begin position="191"/>
        <end position="269"/>
    </location>
</feature>
<dbReference type="InterPro" id="IPR013783">
    <property type="entry name" value="Ig-like_fold"/>
</dbReference>
<protein>
    <submittedName>
        <fullName evidence="2">IPT/TIG domain-containing protein</fullName>
    </submittedName>
</protein>
<evidence type="ECO:0000313" key="3">
    <source>
        <dbReference type="Proteomes" id="UP000186917"/>
    </source>
</evidence>
<organism evidence="2 3">
    <name type="scientific">Filimonas lacunae</name>
    <dbReference type="NCBI Taxonomy" id="477680"/>
    <lineage>
        <taxon>Bacteria</taxon>
        <taxon>Pseudomonadati</taxon>
        <taxon>Bacteroidota</taxon>
        <taxon>Chitinophagia</taxon>
        <taxon>Chitinophagales</taxon>
        <taxon>Chitinophagaceae</taxon>
        <taxon>Filimonas</taxon>
    </lineage>
</organism>
<feature type="domain" description="IPT/TIG" evidence="1">
    <location>
        <begin position="271"/>
        <end position="351"/>
    </location>
</feature>
<dbReference type="InterPro" id="IPR014756">
    <property type="entry name" value="Ig_E-set"/>
</dbReference>
<dbReference type="Pfam" id="PF01833">
    <property type="entry name" value="TIG"/>
    <property type="match status" value="5"/>
</dbReference>
<dbReference type="SMART" id="SM00429">
    <property type="entry name" value="IPT"/>
    <property type="match status" value="3"/>
</dbReference>
<feature type="domain" description="IPT/TIG" evidence="1">
    <location>
        <begin position="110"/>
        <end position="190"/>
    </location>
</feature>
<dbReference type="InterPro" id="IPR002909">
    <property type="entry name" value="IPT_dom"/>
</dbReference>
<evidence type="ECO:0000313" key="2">
    <source>
        <dbReference type="EMBL" id="SIT24190.1"/>
    </source>
</evidence>
<dbReference type="AlphaFoldDB" id="A0A1N7QMR1"/>
<evidence type="ECO:0000259" key="1">
    <source>
        <dbReference type="SMART" id="SM00429"/>
    </source>
</evidence>
<keyword evidence="3" id="KW-1185">Reference proteome</keyword>
<name>A0A1N7QMR1_9BACT</name>
<dbReference type="SUPFAM" id="SSF63829">
    <property type="entry name" value="Calcium-dependent phosphotriesterase"/>
    <property type="match status" value="1"/>
</dbReference>
<dbReference type="STRING" id="477680.SAMN05421788_10685"/>
<sequence>MKHTLYIMAALLLLVAACKKEKQDNSKLPLQVKSFWPNSGNAGTIVHVTGTGFGATAAENEVIFNGVSAHIMDVQDTIITVLAPTEGTSGMVTVHAGGSKAEAGNYTYQPLSLHGVSPANGAAGTNINISGAGFSSLAEPAKVYVNGKEALVSNVNDTLLVAIVPEGAGTGKVKVVVDGKEVEGPDFIFQLITGIKPAKGGKGTKVTINGEGFAAVAADNQVAFNGIAATVISASATQLVAEVPDKVTTGPVSVSINGQRTIGDVFTVVPAPVFATVAPLSGPAGTVVTITGENFSNRADEIVVMFNGKQAVIETAAEKKITVKVPAGAGTGNLNVTVNDQPTTGPQFTEQTLGVAALLPDNGLPGVKVTIQGTGFSTVAAENQVSFNGIPVVVSAATVTILEVTVPEGVSTGVVTITVNGMNATGPVFKKSGVITLAGGPSSSEFSWVQGLAADKQGNVFATDNNWIKKVSPSGVVTVFAGGTAAGYVDGTGTDARFNFVTSLAIDVNDNLYVSDRFNNKIRKITPAGVVTTYATLSFSPTGLAVDKNGLVYAGRDYQGVYTISANGIATRMAGDAYESANYIWAMNGTVYYAADYSYNAIFTVVNGSKAIYAGSSQGYGGDDGSLTTARFGTIVGVTGNYDGLMYCSDRNTIRKIENGIVTTVTGTQGGTTPVAGYQDGALDKAKFSDPTAMCLDKDGNLYVSERNNKSIRKVFFR</sequence>
<proteinExistence type="predicted"/>
<dbReference type="EMBL" id="FTOR01000006">
    <property type="protein sequence ID" value="SIT24190.1"/>
    <property type="molecule type" value="Genomic_DNA"/>
</dbReference>
<gene>
    <name evidence="2" type="ORF">SAMN05421788_10685</name>
</gene>
<dbReference type="PANTHER" id="PTHR13833">
    <property type="match status" value="1"/>
</dbReference>
<accession>A0A1N7QMR1</accession>
<dbReference type="RefSeq" id="WP_076380302.1">
    <property type="nucleotide sequence ID" value="NZ_AP017422.1"/>
</dbReference>
<dbReference type="CDD" id="cd00603">
    <property type="entry name" value="IPT_PCSR"/>
    <property type="match status" value="3"/>
</dbReference>
<dbReference type="OrthoDB" id="670826at2"/>